<dbReference type="EMBL" id="CADEAL010002480">
    <property type="protein sequence ID" value="CAB1440625.1"/>
    <property type="molecule type" value="Genomic_DNA"/>
</dbReference>
<feature type="region of interest" description="Disordered" evidence="1">
    <location>
        <begin position="1"/>
        <end position="41"/>
    </location>
</feature>
<feature type="region of interest" description="Disordered" evidence="1">
    <location>
        <begin position="53"/>
        <end position="75"/>
    </location>
</feature>
<accession>A0A9N7V095</accession>
<dbReference type="AlphaFoldDB" id="A0A9N7V095"/>
<feature type="compositionally biased region" description="Polar residues" evidence="1">
    <location>
        <begin position="53"/>
        <end position="62"/>
    </location>
</feature>
<keyword evidence="3" id="KW-1185">Reference proteome</keyword>
<comment type="caution">
    <text evidence="2">The sequence shown here is derived from an EMBL/GenBank/DDBJ whole genome shotgun (WGS) entry which is preliminary data.</text>
</comment>
<organism evidence="2 3">
    <name type="scientific">Pleuronectes platessa</name>
    <name type="common">European plaice</name>
    <dbReference type="NCBI Taxonomy" id="8262"/>
    <lineage>
        <taxon>Eukaryota</taxon>
        <taxon>Metazoa</taxon>
        <taxon>Chordata</taxon>
        <taxon>Craniata</taxon>
        <taxon>Vertebrata</taxon>
        <taxon>Euteleostomi</taxon>
        <taxon>Actinopterygii</taxon>
        <taxon>Neopterygii</taxon>
        <taxon>Teleostei</taxon>
        <taxon>Neoteleostei</taxon>
        <taxon>Acanthomorphata</taxon>
        <taxon>Carangaria</taxon>
        <taxon>Pleuronectiformes</taxon>
        <taxon>Pleuronectoidei</taxon>
        <taxon>Pleuronectidae</taxon>
        <taxon>Pleuronectes</taxon>
    </lineage>
</organism>
<evidence type="ECO:0000256" key="1">
    <source>
        <dbReference type="SAM" id="MobiDB-lite"/>
    </source>
</evidence>
<reference evidence="2" key="1">
    <citation type="submission" date="2020-03" db="EMBL/GenBank/DDBJ databases">
        <authorList>
            <person name="Weist P."/>
        </authorList>
    </citation>
    <scope>NUCLEOTIDE SEQUENCE</scope>
</reference>
<dbReference type="Proteomes" id="UP001153269">
    <property type="component" value="Unassembled WGS sequence"/>
</dbReference>
<evidence type="ECO:0000313" key="2">
    <source>
        <dbReference type="EMBL" id="CAB1440625.1"/>
    </source>
</evidence>
<feature type="compositionally biased region" description="Polar residues" evidence="1">
    <location>
        <begin position="1"/>
        <end position="15"/>
    </location>
</feature>
<protein>
    <submittedName>
        <fullName evidence="2">Uncharacterized protein</fullName>
    </submittedName>
</protein>
<evidence type="ECO:0000313" key="3">
    <source>
        <dbReference type="Proteomes" id="UP001153269"/>
    </source>
</evidence>
<name>A0A9N7V095_PLEPL</name>
<sequence length="185" mass="20738">MNLQRVQRGAMQQQPELDPLREHLCKSGPRRSNPCRPGRALRRRVRAAELLQQCTESRSQHTPAHPSTLHPIPPVKQHLLHQGNHLYLEELEPFPSHCDLLQVRVPAPPPPPPAPPPPPPAARAVTSSVIQCVQSLTLRSSVSQVQIRLELQQRSAASSWRRLLSHDSSVIPEDVLSPRKRTSGY</sequence>
<proteinExistence type="predicted"/>
<gene>
    <name evidence="2" type="ORF">PLEPLA_LOCUS28391</name>
</gene>